<proteinExistence type="predicted"/>
<dbReference type="EMBL" id="JACEIK010004452">
    <property type="protein sequence ID" value="MCD9645497.1"/>
    <property type="molecule type" value="Genomic_DNA"/>
</dbReference>
<accession>A0ABS8VF40</accession>
<protein>
    <submittedName>
        <fullName evidence="1">Uncharacterized protein</fullName>
    </submittedName>
</protein>
<feature type="non-terminal residue" evidence="1">
    <location>
        <position position="1"/>
    </location>
</feature>
<evidence type="ECO:0000313" key="1">
    <source>
        <dbReference type="EMBL" id="MCD9645497.1"/>
    </source>
</evidence>
<reference evidence="1 2" key="1">
    <citation type="journal article" date="2021" name="BMC Genomics">
        <title>Datura genome reveals duplications of psychoactive alkaloid biosynthetic genes and high mutation rate following tissue culture.</title>
        <authorList>
            <person name="Rajewski A."/>
            <person name="Carter-House D."/>
            <person name="Stajich J."/>
            <person name="Litt A."/>
        </authorList>
    </citation>
    <scope>NUCLEOTIDE SEQUENCE [LARGE SCALE GENOMIC DNA]</scope>
    <source>
        <strain evidence="1">AR-01</strain>
    </source>
</reference>
<sequence>ACPFSVRGEERKKWHAGSVVGDSGANGVLVRRCYGGCYGGFRRREGEVEWLRRRRQSEAAR</sequence>
<evidence type="ECO:0000313" key="2">
    <source>
        <dbReference type="Proteomes" id="UP000823775"/>
    </source>
</evidence>
<dbReference type="Proteomes" id="UP000823775">
    <property type="component" value="Unassembled WGS sequence"/>
</dbReference>
<gene>
    <name evidence="1" type="ORF">HAX54_034489</name>
</gene>
<comment type="caution">
    <text evidence="1">The sequence shown here is derived from an EMBL/GenBank/DDBJ whole genome shotgun (WGS) entry which is preliminary data.</text>
</comment>
<organism evidence="1 2">
    <name type="scientific">Datura stramonium</name>
    <name type="common">Jimsonweed</name>
    <name type="synonym">Common thornapple</name>
    <dbReference type="NCBI Taxonomy" id="4076"/>
    <lineage>
        <taxon>Eukaryota</taxon>
        <taxon>Viridiplantae</taxon>
        <taxon>Streptophyta</taxon>
        <taxon>Embryophyta</taxon>
        <taxon>Tracheophyta</taxon>
        <taxon>Spermatophyta</taxon>
        <taxon>Magnoliopsida</taxon>
        <taxon>eudicotyledons</taxon>
        <taxon>Gunneridae</taxon>
        <taxon>Pentapetalae</taxon>
        <taxon>asterids</taxon>
        <taxon>lamiids</taxon>
        <taxon>Solanales</taxon>
        <taxon>Solanaceae</taxon>
        <taxon>Solanoideae</taxon>
        <taxon>Datureae</taxon>
        <taxon>Datura</taxon>
    </lineage>
</organism>
<name>A0ABS8VF40_DATST</name>
<keyword evidence="2" id="KW-1185">Reference proteome</keyword>